<dbReference type="AlphaFoldDB" id="A0AA94L160"/>
<proteinExistence type="predicted"/>
<dbReference type="SUPFAM" id="SSF50156">
    <property type="entry name" value="PDZ domain-like"/>
    <property type="match status" value="2"/>
</dbReference>
<reference evidence="6" key="1">
    <citation type="submission" date="2016-11" db="EMBL/GenBank/DDBJ databases">
        <authorList>
            <person name="Jaros S."/>
            <person name="Januszkiewicz K."/>
            <person name="Wedrychowicz H."/>
        </authorList>
    </citation>
    <scope>NUCLEOTIDE SEQUENCE [LARGE SCALE GENOMIC DNA]</scope>
    <source>
        <strain evidence="6">DSM 7057</strain>
    </source>
</reference>
<keyword evidence="1 5" id="KW-0645">Protease</keyword>
<evidence type="ECO:0000256" key="2">
    <source>
        <dbReference type="ARBA" id="ARBA00022801"/>
    </source>
</evidence>
<dbReference type="InterPro" id="IPR051201">
    <property type="entry name" value="Chloro_Bact_Ser_Proteases"/>
</dbReference>
<dbReference type="InterPro" id="IPR036034">
    <property type="entry name" value="PDZ_sf"/>
</dbReference>
<dbReference type="SMART" id="SM00228">
    <property type="entry name" value="PDZ"/>
    <property type="match status" value="2"/>
</dbReference>
<feature type="domain" description="PDZ" evidence="4">
    <location>
        <begin position="301"/>
        <end position="378"/>
    </location>
</feature>
<dbReference type="InterPro" id="IPR001478">
    <property type="entry name" value="PDZ"/>
</dbReference>
<name>A0AA94L160_DESDE</name>
<dbReference type="Gene3D" id="2.40.10.120">
    <property type="match status" value="1"/>
</dbReference>
<dbReference type="PRINTS" id="PR00834">
    <property type="entry name" value="PROTEASES2C"/>
</dbReference>
<evidence type="ECO:0000259" key="4">
    <source>
        <dbReference type="PROSITE" id="PS50106"/>
    </source>
</evidence>
<dbReference type="GO" id="GO:0006508">
    <property type="term" value="P:proteolysis"/>
    <property type="evidence" value="ECO:0007669"/>
    <property type="project" value="UniProtKB-KW"/>
</dbReference>
<dbReference type="OMA" id="EGKGPWP"/>
<dbReference type="Pfam" id="PF13180">
    <property type="entry name" value="PDZ_2"/>
    <property type="match status" value="2"/>
</dbReference>
<sequence>MTQSLTAIYKKMPSGIRRLAGPRHFCGIHRTLAWAMYWTLLTLLSGGLLTLAPLTAGAAPQEGSPRMTPVVRAVQAVAPAVVNITSTQVIQGQTLSPLEQFFGPGRGPGFGGPRSPRKQKRESLGSGVIVDGKKGLVLTNAHVIAGGDEVMVRLLDGREFPAAICGADPDFDIAVLQVKGASDLPSVSLGNSDNILPGETAIAIGNPFGFSHTVTTGVISALGRTIRSRNSAFTDLIQTDAAINPGNSGGPLLNLEGVLIGINTAVDARGEGIGFAIPVNKARRVMSDLMDKGGVAPLWLGLDVQDVDPHTAMALGLSRARGVLVTAVLPGTPAEKVRLRPGDIIDSINATPVRDRRDYLDILRNQTADAKLRLSLRRDGETVPLDITPAPFTDENARNLMLKRWGFRVAQTAGKVTVSSVNANGPSPFLQKGDIISAVGAIPVQEEKDLLQAFRRERMSGQVLMQITRNGKGYYARLVP</sequence>
<evidence type="ECO:0000256" key="1">
    <source>
        <dbReference type="ARBA" id="ARBA00022670"/>
    </source>
</evidence>
<dbReference type="Gene3D" id="2.30.42.10">
    <property type="match status" value="2"/>
</dbReference>
<accession>A0AA94L160</accession>
<dbReference type="EMBL" id="FPIW01000003">
    <property type="protein sequence ID" value="SFW19154.1"/>
    <property type="molecule type" value="Genomic_DNA"/>
</dbReference>
<dbReference type="PROSITE" id="PS50106">
    <property type="entry name" value="PDZ"/>
    <property type="match status" value="1"/>
</dbReference>
<dbReference type="RefSeq" id="WP_012624522.1">
    <property type="nucleotide sequence ID" value="NZ_FPIW01000003.1"/>
</dbReference>
<dbReference type="Proteomes" id="UP000182680">
    <property type="component" value="Unassembled WGS sequence"/>
</dbReference>
<evidence type="ECO:0000313" key="5">
    <source>
        <dbReference type="EMBL" id="SFW19154.1"/>
    </source>
</evidence>
<feature type="region of interest" description="Disordered" evidence="3">
    <location>
        <begin position="102"/>
        <end position="124"/>
    </location>
</feature>
<evidence type="ECO:0000256" key="3">
    <source>
        <dbReference type="SAM" id="MobiDB-lite"/>
    </source>
</evidence>
<gene>
    <name evidence="5" type="ORF">SAMN02910291_00338</name>
</gene>
<comment type="caution">
    <text evidence="5">The sequence shown here is derived from an EMBL/GenBank/DDBJ whole genome shotgun (WGS) entry which is preliminary data.</text>
</comment>
<dbReference type="CDD" id="cd06779">
    <property type="entry name" value="cpPDZ_Deg_HtrA-like"/>
    <property type="match status" value="1"/>
</dbReference>
<dbReference type="InterPro" id="IPR009003">
    <property type="entry name" value="Peptidase_S1_PA"/>
</dbReference>
<dbReference type="Pfam" id="PF13365">
    <property type="entry name" value="Trypsin_2"/>
    <property type="match status" value="1"/>
</dbReference>
<protein>
    <submittedName>
        <fullName evidence="5">Serine protease, S1-C subfamily, contains C-terminal PDZ domain</fullName>
    </submittedName>
</protein>
<dbReference type="SUPFAM" id="SSF50494">
    <property type="entry name" value="Trypsin-like serine proteases"/>
    <property type="match status" value="1"/>
</dbReference>
<organism evidence="5 6">
    <name type="scientific">Desulfovibrio desulfuricans</name>
    <dbReference type="NCBI Taxonomy" id="876"/>
    <lineage>
        <taxon>Bacteria</taxon>
        <taxon>Pseudomonadati</taxon>
        <taxon>Thermodesulfobacteriota</taxon>
        <taxon>Desulfovibrionia</taxon>
        <taxon>Desulfovibrionales</taxon>
        <taxon>Desulfovibrionaceae</taxon>
        <taxon>Desulfovibrio</taxon>
    </lineage>
</organism>
<evidence type="ECO:0000313" key="6">
    <source>
        <dbReference type="Proteomes" id="UP000182680"/>
    </source>
</evidence>
<dbReference type="PANTHER" id="PTHR43343:SF3">
    <property type="entry name" value="PROTEASE DO-LIKE 8, CHLOROPLASTIC"/>
    <property type="match status" value="1"/>
</dbReference>
<dbReference type="InterPro" id="IPR001940">
    <property type="entry name" value="Peptidase_S1C"/>
</dbReference>
<keyword evidence="2" id="KW-0378">Hydrolase</keyword>
<dbReference type="PANTHER" id="PTHR43343">
    <property type="entry name" value="PEPTIDASE S12"/>
    <property type="match status" value="1"/>
</dbReference>
<dbReference type="GO" id="GO:0004252">
    <property type="term" value="F:serine-type endopeptidase activity"/>
    <property type="evidence" value="ECO:0007669"/>
    <property type="project" value="InterPro"/>
</dbReference>